<dbReference type="Pfam" id="PF00072">
    <property type="entry name" value="Response_reg"/>
    <property type="match status" value="1"/>
</dbReference>
<keyword evidence="11" id="KW-1185">Reference proteome</keyword>
<feature type="modified residue" description="4-aspartylphosphate" evidence="6">
    <location>
        <position position="51"/>
    </location>
</feature>
<protein>
    <submittedName>
        <fullName evidence="10">DNA-binding response regulator</fullName>
    </submittedName>
</protein>
<dbReference type="SMART" id="SM00862">
    <property type="entry name" value="Trans_reg_C"/>
    <property type="match status" value="1"/>
</dbReference>
<keyword evidence="3" id="KW-0805">Transcription regulation</keyword>
<dbReference type="RefSeq" id="WP_107889830.1">
    <property type="nucleotide sequence ID" value="NZ_CP028519.1"/>
</dbReference>
<dbReference type="InterPro" id="IPR011006">
    <property type="entry name" value="CheY-like_superfamily"/>
</dbReference>
<dbReference type="CDD" id="cd17624">
    <property type="entry name" value="REC_OmpR_PmrA-like"/>
    <property type="match status" value="1"/>
</dbReference>
<keyword evidence="5" id="KW-0804">Transcription</keyword>
<dbReference type="CDD" id="cd00383">
    <property type="entry name" value="trans_reg_C"/>
    <property type="match status" value="1"/>
</dbReference>
<dbReference type="KEGG" id="maer:DAI18_15155"/>
<organism evidence="10 11">
    <name type="scientific">Microvirgula aerodenitrificans</name>
    <dbReference type="NCBI Taxonomy" id="57480"/>
    <lineage>
        <taxon>Bacteria</taxon>
        <taxon>Pseudomonadati</taxon>
        <taxon>Pseudomonadota</taxon>
        <taxon>Betaproteobacteria</taxon>
        <taxon>Neisseriales</taxon>
        <taxon>Aquaspirillaceae</taxon>
        <taxon>Microvirgula</taxon>
    </lineage>
</organism>
<reference evidence="10 11" key="1">
    <citation type="submission" date="2018-04" db="EMBL/GenBank/DDBJ databases">
        <title>Denitrifier Microvirgula.</title>
        <authorList>
            <person name="Anderson E."/>
            <person name="Jang J."/>
            <person name="Ishii S."/>
        </authorList>
    </citation>
    <scope>NUCLEOTIDE SEQUENCE [LARGE SCALE GENOMIC DNA]</scope>
    <source>
        <strain evidence="10 11">BE2.4</strain>
    </source>
</reference>
<dbReference type="SUPFAM" id="SSF52172">
    <property type="entry name" value="CheY-like"/>
    <property type="match status" value="1"/>
</dbReference>
<dbReference type="Gene3D" id="3.40.50.2300">
    <property type="match status" value="1"/>
</dbReference>
<proteinExistence type="predicted"/>
<keyword evidence="2" id="KW-0902">Two-component regulatory system</keyword>
<dbReference type="EMBL" id="CP028519">
    <property type="protein sequence ID" value="AVY95228.1"/>
    <property type="molecule type" value="Genomic_DNA"/>
</dbReference>
<dbReference type="OrthoDB" id="9802426at2"/>
<dbReference type="GO" id="GO:0000976">
    <property type="term" value="F:transcription cis-regulatory region binding"/>
    <property type="evidence" value="ECO:0007669"/>
    <property type="project" value="TreeGrafter"/>
</dbReference>
<dbReference type="InterPro" id="IPR036388">
    <property type="entry name" value="WH-like_DNA-bd_sf"/>
</dbReference>
<evidence type="ECO:0000256" key="5">
    <source>
        <dbReference type="ARBA" id="ARBA00023163"/>
    </source>
</evidence>
<dbReference type="InterPro" id="IPR039420">
    <property type="entry name" value="WalR-like"/>
</dbReference>
<dbReference type="Proteomes" id="UP000244173">
    <property type="component" value="Chromosome"/>
</dbReference>
<feature type="DNA-binding region" description="OmpR/PhoB-type" evidence="7">
    <location>
        <begin position="124"/>
        <end position="218"/>
    </location>
</feature>
<dbReference type="Gene3D" id="6.10.250.690">
    <property type="match status" value="1"/>
</dbReference>
<evidence type="ECO:0000256" key="4">
    <source>
        <dbReference type="ARBA" id="ARBA00023125"/>
    </source>
</evidence>
<evidence type="ECO:0000259" key="9">
    <source>
        <dbReference type="PROSITE" id="PS51755"/>
    </source>
</evidence>
<dbReference type="Gene3D" id="1.10.10.10">
    <property type="entry name" value="Winged helix-like DNA-binding domain superfamily/Winged helix DNA-binding domain"/>
    <property type="match status" value="1"/>
</dbReference>
<dbReference type="PANTHER" id="PTHR48111">
    <property type="entry name" value="REGULATOR OF RPOS"/>
    <property type="match status" value="1"/>
</dbReference>
<dbReference type="InterPro" id="IPR016032">
    <property type="entry name" value="Sig_transdc_resp-reg_C-effctor"/>
</dbReference>
<dbReference type="PANTHER" id="PTHR48111:SF67">
    <property type="entry name" value="TRANSCRIPTIONAL REGULATORY PROTEIN TCTD"/>
    <property type="match status" value="1"/>
</dbReference>
<gene>
    <name evidence="10" type="ORF">DAI18_15155</name>
</gene>
<accession>A0A2S0PCW1</accession>
<dbReference type="PROSITE" id="PS51755">
    <property type="entry name" value="OMPR_PHOB"/>
    <property type="match status" value="1"/>
</dbReference>
<feature type="domain" description="OmpR/PhoB-type" evidence="9">
    <location>
        <begin position="124"/>
        <end position="218"/>
    </location>
</feature>
<name>A0A2S0PCW1_9NEIS</name>
<dbReference type="InterPro" id="IPR001867">
    <property type="entry name" value="OmpR/PhoB-type_DNA-bd"/>
</dbReference>
<feature type="domain" description="Response regulatory" evidence="8">
    <location>
        <begin position="2"/>
        <end position="116"/>
    </location>
</feature>
<evidence type="ECO:0000313" key="11">
    <source>
        <dbReference type="Proteomes" id="UP000244173"/>
    </source>
</evidence>
<evidence type="ECO:0000259" key="8">
    <source>
        <dbReference type="PROSITE" id="PS50110"/>
    </source>
</evidence>
<dbReference type="GO" id="GO:0032993">
    <property type="term" value="C:protein-DNA complex"/>
    <property type="evidence" value="ECO:0007669"/>
    <property type="project" value="TreeGrafter"/>
</dbReference>
<evidence type="ECO:0000256" key="7">
    <source>
        <dbReference type="PROSITE-ProRule" id="PRU01091"/>
    </source>
</evidence>
<dbReference type="SMART" id="SM00448">
    <property type="entry name" value="REC"/>
    <property type="match status" value="1"/>
</dbReference>
<dbReference type="GO" id="GO:0006355">
    <property type="term" value="P:regulation of DNA-templated transcription"/>
    <property type="evidence" value="ECO:0007669"/>
    <property type="project" value="InterPro"/>
</dbReference>
<dbReference type="Pfam" id="PF00486">
    <property type="entry name" value="Trans_reg_C"/>
    <property type="match status" value="1"/>
</dbReference>
<evidence type="ECO:0000313" key="10">
    <source>
        <dbReference type="EMBL" id="AVY95228.1"/>
    </source>
</evidence>
<dbReference type="PROSITE" id="PS50110">
    <property type="entry name" value="RESPONSE_REGULATORY"/>
    <property type="match status" value="1"/>
</dbReference>
<keyword evidence="4 7" id="KW-0238">DNA-binding</keyword>
<evidence type="ECO:0000256" key="1">
    <source>
        <dbReference type="ARBA" id="ARBA00022553"/>
    </source>
</evidence>
<dbReference type="GO" id="GO:0000156">
    <property type="term" value="F:phosphorelay response regulator activity"/>
    <property type="evidence" value="ECO:0007669"/>
    <property type="project" value="TreeGrafter"/>
</dbReference>
<dbReference type="FunFam" id="3.40.50.2300:FF:000002">
    <property type="entry name" value="DNA-binding response regulator PhoP"/>
    <property type="match status" value="1"/>
</dbReference>
<keyword evidence="1 6" id="KW-0597">Phosphoprotein</keyword>
<dbReference type="AlphaFoldDB" id="A0A2S0PCW1"/>
<evidence type="ECO:0000256" key="6">
    <source>
        <dbReference type="PROSITE-ProRule" id="PRU00169"/>
    </source>
</evidence>
<evidence type="ECO:0000256" key="2">
    <source>
        <dbReference type="ARBA" id="ARBA00023012"/>
    </source>
</evidence>
<dbReference type="SUPFAM" id="SSF46894">
    <property type="entry name" value="C-terminal effector domain of the bipartite response regulators"/>
    <property type="match status" value="1"/>
</dbReference>
<dbReference type="InterPro" id="IPR001789">
    <property type="entry name" value="Sig_transdc_resp-reg_receiver"/>
</dbReference>
<evidence type="ECO:0000256" key="3">
    <source>
        <dbReference type="ARBA" id="ARBA00023015"/>
    </source>
</evidence>
<dbReference type="GO" id="GO:0005829">
    <property type="term" value="C:cytosol"/>
    <property type="evidence" value="ECO:0007669"/>
    <property type="project" value="TreeGrafter"/>
</dbReference>
<sequence length="219" mass="23833">MRILLVEDDAMIGKAVKAGLEHAGFAVDWVQDGRAAALALTQPVYDLMLLDLGLPQQDGMSVLLGARRQGNKLPVLVVTARDAVADRIAGLNAGADDYVLKPFDLDELIARIQAVHRRHAGNADSAIRHGALTLDLVEKTVRLHDQPVALSAREYALLAALMQRPGAVLSREKLEESIYGWGDEIGSNVIEVYLHHLRKKLGPDIIVNVRGVGYRVAEV</sequence>
<dbReference type="STRING" id="1122240.GCA_000620105_02054"/>